<keyword evidence="3" id="KW-1185">Reference proteome</keyword>
<comment type="caution">
    <text evidence="2">The sequence shown here is derived from an EMBL/GenBank/DDBJ whole genome shotgun (WGS) entry which is preliminary data.</text>
</comment>
<reference evidence="2 3" key="1">
    <citation type="journal article" date="2024" name="IMA Fungus">
        <title>IMA Genome - F19 : A genome assembly and annotation guide to empower mycologists, including annotated draft genome sequences of Ceratocystis pirilliformis, Diaporthe australafricana, Fusarium ophioides, Paecilomyces lecythidis, and Sporothrix stenoceras.</title>
        <authorList>
            <person name="Aylward J."/>
            <person name="Wilson A.M."/>
            <person name="Visagie C.M."/>
            <person name="Spraker J."/>
            <person name="Barnes I."/>
            <person name="Buitendag C."/>
            <person name="Ceriani C."/>
            <person name="Del Mar Angel L."/>
            <person name="du Plessis D."/>
            <person name="Fuchs T."/>
            <person name="Gasser K."/>
            <person name="Kramer D."/>
            <person name="Li W."/>
            <person name="Munsamy K."/>
            <person name="Piso A."/>
            <person name="Price J.L."/>
            <person name="Sonnekus B."/>
            <person name="Thomas C."/>
            <person name="van der Nest A."/>
            <person name="van Dijk A."/>
            <person name="van Heerden A."/>
            <person name="van Vuuren N."/>
            <person name="Yilmaz N."/>
            <person name="Duong T.A."/>
            <person name="van der Merwe N.A."/>
            <person name="Wingfield M.J."/>
            <person name="Wingfield B.D."/>
        </authorList>
    </citation>
    <scope>NUCLEOTIDE SEQUENCE [LARGE SCALE GENOMIC DNA]</scope>
    <source>
        <strain evidence="2 3">CMW 18167</strain>
    </source>
</reference>
<dbReference type="EMBL" id="JAVDPF010000019">
    <property type="protein sequence ID" value="KAL1874647.1"/>
    <property type="molecule type" value="Genomic_DNA"/>
</dbReference>
<evidence type="ECO:0000313" key="3">
    <source>
        <dbReference type="Proteomes" id="UP001583193"/>
    </source>
</evidence>
<feature type="compositionally biased region" description="Polar residues" evidence="1">
    <location>
        <begin position="1"/>
        <end position="14"/>
    </location>
</feature>
<protein>
    <submittedName>
        <fullName evidence="2">Uncharacterized protein</fullName>
    </submittedName>
</protein>
<organism evidence="2 3">
    <name type="scientific">Paecilomyces lecythidis</name>
    <dbReference type="NCBI Taxonomy" id="3004212"/>
    <lineage>
        <taxon>Eukaryota</taxon>
        <taxon>Fungi</taxon>
        <taxon>Dikarya</taxon>
        <taxon>Ascomycota</taxon>
        <taxon>Pezizomycotina</taxon>
        <taxon>Eurotiomycetes</taxon>
        <taxon>Eurotiomycetidae</taxon>
        <taxon>Eurotiales</taxon>
        <taxon>Thermoascaceae</taxon>
        <taxon>Paecilomyces</taxon>
    </lineage>
</organism>
<gene>
    <name evidence="2" type="ORF">Plec18167_005879</name>
</gene>
<evidence type="ECO:0000256" key="1">
    <source>
        <dbReference type="SAM" id="MobiDB-lite"/>
    </source>
</evidence>
<accession>A0ABR3XG26</accession>
<feature type="region of interest" description="Disordered" evidence="1">
    <location>
        <begin position="1"/>
        <end position="54"/>
    </location>
</feature>
<name>A0ABR3XG26_9EURO</name>
<dbReference type="Proteomes" id="UP001583193">
    <property type="component" value="Unassembled WGS sequence"/>
</dbReference>
<evidence type="ECO:0000313" key="2">
    <source>
        <dbReference type="EMBL" id="KAL1874647.1"/>
    </source>
</evidence>
<feature type="compositionally biased region" description="Polar residues" evidence="1">
    <location>
        <begin position="23"/>
        <end position="47"/>
    </location>
</feature>
<proteinExistence type="predicted"/>
<sequence>MATPTVSGNPQFLSPVSAHDSHQNQGYFPPQSLQRSFSNDQQYSSKGYSDHSSRDAVPGLSYYYPSFHDKTPHGTSPSGPWMDGSQSSGGQIIWRPPNPVARPLPSRFSDFEEPLPSFATLEPGISVSKYILNKNPEDFARHIRHTEDWPSVMDDPIFRPIPMDCELISIKELISRREEVYINHNVKVINKAEEGEITENIPNYYDLNNALDAERDRSPEVGKDDRECSDVEFSQRYTETQKVHGSRKRVFDEIDSLDPSCSYDRDFSHEQKPS</sequence>